<dbReference type="SUPFAM" id="SSF53649">
    <property type="entry name" value="Alkaline phosphatase-like"/>
    <property type="match status" value="1"/>
</dbReference>
<protein>
    <submittedName>
        <fullName evidence="5">Arylsulfatase</fullName>
        <ecNumber evidence="5">3.1.6.1</ecNumber>
    </submittedName>
</protein>
<dbReference type="Proteomes" id="UP000549113">
    <property type="component" value="Unassembled WGS sequence"/>
</dbReference>
<dbReference type="PANTHER" id="PTHR42693">
    <property type="entry name" value="ARYLSULFATASE FAMILY MEMBER"/>
    <property type="match status" value="1"/>
</dbReference>
<evidence type="ECO:0000259" key="4">
    <source>
        <dbReference type="Pfam" id="PF00884"/>
    </source>
</evidence>
<dbReference type="InterPro" id="IPR017850">
    <property type="entry name" value="Alkaline_phosphatase_core_sf"/>
</dbReference>
<dbReference type="Gene3D" id="3.40.720.10">
    <property type="entry name" value="Alkaline Phosphatase, subunit A"/>
    <property type="match status" value="1"/>
</dbReference>
<dbReference type="Gene3D" id="3.30.1120.10">
    <property type="match status" value="1"/>
</dbReference>
<dbReference type="GO" id="GO:0004065">
    <property type="term" value="F:arylsulfatase activity"/>
    <property type="evidence" value="ECO:0007669"/>
    <property type="project" value="UniProtKB-EC"/>
</dbReference>
<evidence type="ECO:0000256" key="3">
    <source>
        <dbReference type="SAM" id="MobiDB-lite"/>
    </source>
</evidence>
<evidence type="ECO:0000313" key="5">
    <source>
        <dbReference type="EMBL" id="MBB4140483.1"/>
    </source>
</evidence>
<dbReference type="Pfam" id="PF00884">
    <property type="entry name" value="Sulfatase"/>
    <property type="match status" value="1"/>
</dbReference>
<evidence type="ECO:0000256" key="2">
    <source>
        <dbReference type="ARBA" id="ARBA00022801"/>
    </source>
</evidence>
<name>A0AA40SQF0_9MICO</name>
<sequence length="525" mass="57350">MTPLASPPARPDVIVILVDDLGFSDLAAYGGEIPTPNLDRLAERGTRFSSFYTTPRCSPTRASLLTGRPSHEVGIGVLTRPVGYRGSLDPDVPTLGSLLRDAGYVTSLTGKWHLSSEVTEPDETWPTRRGFDDFYGILGGGTSYFNPKAFRAGEADAEADAQRADFYLTDALADHAADFVRQQTAQRQPYCLYLALTAPHWPLQAFEEDIATHAGRYAAGWDALRTQRSARQTELGLFPTQIHPAPRDQEVPAWEDAEQPDWQASRMEVYAAQVVAMDRAVGRVLAELDAAGTYDNTLILFLSDNGAEAMEIPIGRRFAPHVTPDSTRDGRPVAIGNDPSILPGGEDTYASYGRAWAHLSNTPFRLYKSWVHEGGIAAPLIVSWPAGGVGGGDVVHDPAHVTDLLPTVLEATDGSLPEAVTGVSLVGMLRGERMPERDLCWEHIGNAAIRRGRFKLVREVGMAWELYDLDIDRAERRDLAAERAELVAELATAWQAWADAHGVIPFPELVAMYEARGLPAWQANS</sequence>
<feature type="domain" description="Sulfatase N-terminal" evidence="4">
    <location>
        <begin position="11"/>
        <end position="413"/>
    </location>
</feature>
<reference evidence="5 6" key="1">
    <citation type="submission" date="2020-08" db="EMBL/GenBank/DDBJ databases">
        <title>Sequencing the genomes of 1000 actinobacteria strains.</title>
        <authorList>
            <person name="Klenk H.-P."/>
        </authorList>
    </citation>
    <scope>NUCLEOTIDE SEQUENCE [LARGE SCALE GENOMIC DNA]</scope>
    <source>
        <strain evidence="5 6">DSM 19600</strain>
    </source>
</reference>
<dbReference type="RefSeq" id="WP_183500009.1">
    <property type="nucleotide sequence ID" value="NZ_BAABCO010000004.1"/>
</dbReference>
<keyword evidence="2 5" id="KW-0378">Hydrolase</keyword>
<accession>A0AA40SQF0</accession>
<dbReference type="InterPro" id="IPR000917">
    <property type="entry name" value="Sulfatase_N"/>
</dbReference>
<organism evidence="5 6">
    <name type="scientific">Microbacterium invictum</name>
    <dbReference type="NCBI Taxonomy" id="515415"/>
    <lineage>
        <taxon>Bacteria</taxon>
        <taxon>Bacillati</taxon>
        <taxon>Actinomycetota</taxon>
        <taxon>Actinomycetes</taxon>
        <taxon>Micrococcales</taxon>
        <taxon>Microbacteriaceae</taxon>
        <taxon>Microbacterium</taxon>
    </lineage>
</organism>
<dbReference type="PANTHER" id="PTHR42693:SF53">
    <property type="entry name" value="ENDO-4-O-SULFATASE"/>
    <property type="match status" value="1"/>
</dbReference>
<dbReference type="AlphaFoldDB" id="A0AA40SQF0"/>
<dbReference type="InterPro" id="IPR050738">
    <property type="entry name" value="Sulfatase"/>
</dbReference>
<dbReference type="CDD" id="cd16025">
    <property type="entry name" value="PAS_like"/>
    <property type="match status" value="1"/>
</dbReference>
<dbReference type="EC" id="3.1.6.1" evidence="5"/>
<gene>
    <name evidence="5" type="ORF">BKA10_002277</name>
</gene>
<evidence type="ECO:0000313" key="6">
    <source>
        <dbReference type="Proteomes" id="UP000549113"/>
    </source>
</evidence>
<evidence type="ECO:0000256" key="1">
    <source>
        <dbReference type="ARBA" id="ARBA00008779"/>
    </source>
</evidence>
<keyword evidence="6" id="KW-1185">Reference proteome</keyword>
<feature type="region of interest" description="Disordered" evidence="3">
    <location>
        <begin position="320"/>
        <end position="339"/>
    </location>
</feature>
<dbReference type="EMBL" id="JACIFH010000001">
    <property type="protein sequence ID" value="MBB4140483.1"/>
    <property type="molecule type" value="Genomic_DNA"/>
</dbReference>
<comment type="similarity">
    <text evidence="1">Belongs to the sulfatase family.</text>
</comment>
<proteinExistence type="inferred from homology"/>
<comment type="caution">
    <text evidence="5">The sequence shown here is derived from an EMBL/GenBank/DDBJ whole genome shotgun (WGS) entry which is preliminary data.</text>
</comment>